<name>A0A2T3B9K9_AMORE</name>
<dbReference type="RefSeq" id="XP_024723615.1">
    <property type="nucleotide sequence ID" value="XM_024865152.1"/>
</dbReference>
<evidence type="ECO:0000256" key="2">
    <source>
        <dbReference type="ARBA" id="ARBA00004613"/>
    </source>
</evidence>
<dbReference type="EC" id="3.2.1.78" evidence="4"/>
<dbReference type="OrthoDB" id="428177at2759"/>
<evidence type="ECO:0000256" key="4">
    <source>
        <dbReference type="ARBA" id="ARBA00012706"/>
    </source>
</evidence>
<organism evidence="12 13">
    <name type="scientific">Amorphotheca resinae ATCC 22711</name>
    <dbReference type="NCBI Taxonomy" id="857342"/>
    <lineage>
        <taxon>Eukaryota</taxon>
        <taxon>Fungi</taxon>
        <taxon>Dikarya</taxon>
        <taxon>Ascomycota</taxon>
        <taxon>Pezizomycotina</taxon>
        <taxon>Leotiomycetes</taxon>
        <taxon>Helotiales</taxon>
        <taxon>Amorphothecaceae</taxon>
        <taxon>Amorphotheca</taxon>
    </lineage>
</organism>
<dbReference type="AlphaFoldDB" id="A0A2T3B9K9"/>
<keyword evidence="5" id="KW-0964">Secreted</keyword>
<dbReference type="SUPFAM" id="SSF51445">
    <property type="entry name" value="(Trans)glycosidases"/>
    <property type="match status" value="1"/>
</dbReference>
<protein>
    <recommendedName>
        <fullName evidence="4">mannan endo-1,4-beta-mannosidase</fullName>
        <ecNumber evidence="4">3.2.1.78</ecNumber>
    </recommendedName>
</protein>
<dbReference type="GO" id="GO:0005576">
    <property type="term" value="C:extracellular region"/>
    <property type="evidence" value="ECO:0007669"/>
    <property type="project" value="UniProtKB-SubCell"/>
</dbReference>
<comment type="subcellular location">
    <subcellularLocation>
        <location evidence="2">Secreted</location>
    </subcellularLocation>
</comment>
<dbReference type="GeneID" id="36573233"/>
<dbReference type="EMBL" id="KZ679007">
    <property type="protein sequence ID" value="PSS25016.1"/>
    <property type="molecule type" value="Genomic_DNA"/>
</dbReference>
<dbReference type="Gene3D" id="3.20.20.80">
    <property type="entry name" value="Glycosidases"/>
    <property type="match status" value="1"/>
</dbReference>
<evidence type="ECO:0000256" key="9">
    <source>
        <dbReference type="RuleBase" id="RU361153"/>
    </source>
</evidence>
<evidence type="ECO:0000259" key="11">
    <source>
        <dbReference type="Pfam" id="PF00150"/>
    </source>
</evidence>
<feature type="domain" description="Glycoside hydrolase family 5" evidence="11">
    <location>
        <begin position="36"/>
        <end position="325"/>
    </location>
</feature>
<dbReference type="Proteomes" id="UP000241818">
    <property type="component" value="Unassembled WGS sequence"/>
</dbReference>
<proteinExistence type="inferred from homology"/>
<dbReference type="InterPro" id="IPR001547">
    <property type="entry name" value="Glyco_hydro_5"/>
</dbReference>
<reference evidence="12 13" key="1">
    <citation type="journal article" date="2018" name="New Phytol.">
        <title>Comparative genomics and transcriptomics depict ericoid mycorrhizal fungi as versatile saprotrophs and plant mutualists.</title>
        <authorList>
            <person name="Martino E."/>
            <person name="Morin E."/>
            <person name="Grelet G.A."/>
            <person name="Kuo A."/>
            <person name="Kohler A."/>
            <person name="Daghino S."/>
            <person name="Barry K.W."/>
            <person name="Cichocki N."/>
            <person name="Clum A."/>
            <person name="Dockter R.B."/>
            <person name="Hainaut M."/>
            <person name="Kuo R.C."/>
            <person name="LaButti K."/>
            <person name="Lindahl B.D."/>
            <person name="Lindquist E.A."/>
            <person name="Lipzen A."/>
            <person name="Khouja H.R."/>
            <person name="Magnuson J."/>
            <person name="Murat C."/>
            <person name="Ohm R.A."/>
            <person name="Singer S.W."/>
            <person name="Spatafora J.W."/>
            <person name="Wang M."/>
            <person name="Veneault-Fourrey C."/>
            <person name="Henrissat B."/>
            <person name="Grigoriev I.V."/>
            <person name="Martin F.M."/>
            <person name="Perotto S."/>
        </authorList>
    </citation>
    <scope>NUCLEOTIDE SEQUENCE [LARGE SCALE GENOMIC DNA]</scope>
    <source>
        <strain evidence="12 13">ATCC 22711</strain>
    </source>
</reference>
<dbReference type="PANTHER" id="PTHR31451:SF39">
    <property type="entry name" value="MANNAN ENDO-1,4-BETA-MANNOSIDASE 1"/>
    <property type="match status" value="1"/>
</dbReference>
<evidence type="ECO:0000256" key="7">
    <source>
        <dbReference type="ARBA" id="ARBA00022801"/>
    </source>
</evidence>
<dbReference type="Pfam" id="PF00150">
    <property type="entry name" value="Cellulase"/>
    <property type="match status" value="1"/>
</dbReference>
<feature type="signal peptide" evidence="10">
    <location>
        <begin position="1"/>
        <end position="20"/>
    </location>
</feature>
<feature type="chain" id="PRO_5015445712" description="mannan endo-1,4-beta-mannosidase" evidence="10">
    <location>
        <begin position="21"/>
        <end position="386"/>
    </location>
</feature>
<comment type="similarity">
    <text evidence="3 9">Belongs to the glycosyl hydrolase 5 (cellulase A) family.</text>
</comment>
<evidence type="ECO:0000313" key="12">
    <source>
        <dbReference type="EMBL" id="PSS25016.1"/>
    </source>
</evidence>
<dbReference type="PANTHER" id="PTHR31451">
    <property type="match status" value="1"/>
</dbReference>
<dbReference type="InParanoid" id="A0A2T3B9K9"/>
<keyword evidence="7 9" id="KW-0378">Hydrolase</keyword>
<evidence type="ECO:0000256" key="5">
    <source>
        <dbReference type="ARBA" id="ARBA00022525"/>
    </source>
</evidence>
<evidence type="ECO:0000256" key="8">
    <source>
        <dbReference type="ARBA" id="ARBA00023295"/>
    </source>
</evidence>
<dbReference type="GO" id="GO:0016985">
    <property type="term" value="F:mannan endo-1,4-beta-mannosidase activity"/>
    <property type="evidence" value="ECO:0007669"/>
    <property type="project" value="UniProtKB-EC"/>
</dbReference>
<evidence type="ECO:0000313" key="13">
    <source>
        <dbReference type="Proteomes" id="UP000241818"/>
    </source>
</evidence>
<evidence type="ECO:0000256" key="6">
    <source>
        <dbReference type="ARBA" id="ARBA00022729"/>
    </source>
</evidence>
<keyword evidence="6 10" id="KW-0732">Signal</keyword>
<evidence type="ECO:0000256" key="10">
    <source>
        <dbReference type="SAM" id="SignalP"/>
    </source>
</evidence>
<evidence type="ECO:0000256" key="1">
    <source>
        <dbReference type="ARBA" id="ARBA00001678"/>
    </source>
</evidence>
<dbReference type="InterPro" id="IPR017853">
    <property type="entry name" value="GH"/>
</dbReference>
<dbReference type="STRING" id="857342.A0A2T3B9K9"/>
<evidence type="ECO:0000256" key="3">
    <source>
        <dbReference type="ARBA" id="ARBA00005641"/>
    </source>
</evidence>
<gene>
    <name evidence="12" type="ORF">M430DRAFT_24878</name>
</gene>
<accession>A0A2T3B9K9</accession>
<keyword evidence="13" id="KW-1185">Reference proteome</keyword>
<sequence length="386" mass="41663">MKSLFTLVFGSVLAVSSAYASVIQKRNSNSWAGSNNYYLHALHPAEQASYISSLKSYGTKVVRLWVTQASDGCAKSSNTRAVPSYEDTIGSYNNETLDAVDSVLSQLHAAGIKAIISPHDANLLPPSGQSKGYNGIDIYGSTYGSSDSFYSSNTAKAQYDARIKSILEYTSPSFGKQWKDLSEVILAFDIQNEPMIASPGKLADNDPDDWICGRAGNMRSVLGSSAVKIATGGIGGSEYCCDHEYNIIDKALYCDAIDILSVHGYMSQASQWSYFIPSLSDQAAAQNKHLMIEEWGVGTASSMDSIADQAAVFNNNGVPWLYWQIIPGKSIDESCDAQDACCHQGLSSDDTQDFEVGVGSSRADFGTLIKTADKTAGRQDWTGFVY</sequence>
<dbReference type="GO" id="GO:0046355">
    <property type="term" value="P:mannan catabolic process"/>
    <property type="evidence" value="ECO:0007669"/>
    <property type="project" value="UniProtKB-ARBA"/>
</dbReference>
<comment type="catalytic activity">
    <reaction evidence="1">
        <text>Random hydrolysis of (1-&gt;4)-beta-D-mannosidic linkages in mannans, galactomannans and glucomannans.</text>
        <dbReference type="EC" id="3.2.1.78"/>
    </reaction>
</comment>
<keyword evidence="8 9" id="KW-0326">Glycosidase</keyword>
<dbReference type="InterPro" id="IPR045053">
    <property type="entry name" value="MAN-like"/>
</dbReference>